<feature type="region of interest" description="Disordered" evidence="1">
    <location>
        <begin position="146"/>
        <end position="182"/>
    </location>
</feature>
<evidence type="ECO:0000313" key="4">
    <source>
        <dbReference type="Proteomes" id="UP001155280"/>
    </source>
</evidence>
<dbReference type="Proteomes" id="UP001155280">
    <property type="component" value="Unassembled WGS sequence"/>
</dbReference>
<evidence type="ECO:0000313" key="3">
    <source>
        <dbReference type="EMBL" id="MCP9198745.1"/>
    </source>
</evidence>
<evidence type="ECO:0000259" key="2">
    <source>
        <dbReference type="Pfam" id="PF14129"/>
    </source>
</evidence>
<dbReference type="AlphaFoldDB" id="A0A9X2I2P7"/>
<organism evidence="3 4">
    <name type="scientific">Christiangramia oceanisediminis</name>
    <dbReference type="NCBI Taxonomy" id="2920386"/>
    <lineage>
        <taxon>Bacteria</taxon>
        <taxon>Pseudomonadati</taxon>
        <taxon>Bacteroidota</taxon>
        <taxon>Flavobacteriia</taxon>
        <taxon>Flavobacteriales</taxon>
        <taxon>Flavobacteriaceae</taxon>
        <taxon>Christiangramia</taxon>
    </lineage>
</organism>
<sequence>MLNNLLLIVKTVHKIFFLVFLSFLISCQDVKKVEKPEDLIPEDKMIDVLTELSLVHAARNYDKSRLEQTGIDPEVYIYEKFGIDSLQFKRSNAYYADQYQQYERMYDSVKIRLQVMKSKLDSIRDIEIRIEDSIKLAKKDSLNKIGDSLDVDQDSLKSPLKRSGDSLMPPPPEFKRLDSIED</sequence>
<dbReference type="EMBL" id="JANCNS010000001">
    <property type="protein sequence ID" value="MCP9198745.1"/>
    <property type="molecule type" value="Genomic_DNA"/>
</dbReference>
<keyword evidence="4" id="KW-1185">Reference proteome</keyword>
<protein>
    <submittedName>
        <fullName evidence="3">DUF4296 domain-containing protein</fullName>
    </submittedName>
</protein>
<comment type="caution">
    <text evidence="3">The sequence shown here is derived from an EMBL/GenBank/DDBJ whole genome shotgun (WGS) entry which is preliminary data.</text>
</comment>
<dbReference type="InterPro" id="IPR025381">
    <property type="entry name" value="DUF4296"/>
</dbReference>
<proteinExistence type="predicted"/>
<gene>
    <name evidence="3" type="ORF">MKO06_02420</name>
</gene>
<dbReference type="Pfam" id="PF14129">
    <property type="entry name" value="DUF4296"/>
    <property type="match status" value="1"/>
</dbReference>
<name>A0A9X2I2P7_9FLAO</name>
<reference evidence="3" key="1">
    <citation type="submission" date="2022-07" db="EMBL/GenBank/DDBJ databases">
        <title>Gramela sediminis sp. nov., isolated from deep-sea sediment of the Indian Ocean.</title>
        <authorList>
            <person name="Shi H."/>
        </authorList>
    </citation>
    <scope>NUCLEOTIDE SEQUENCE</scope>
    <source>
        <strain evidence="3">GC03-9</strain>
    </source>
</reference>
<feature type="domain" description="DUF4296" evidence="2">
    <location>
        <begin position="36"/>
        <end position="117"/>
    </location>
</feature>
<evidence type="ECO:0000256" key="1">
    <source>
        <dbReference type="SAM" id="MobiDB-lite"/>
    </source>
</evidence>
<dbReference type="RefSeq" id="WP_241550749.1">
    <property type="nucleotide sequence ID" value="NZ_JANCNS010000001.1"/>
</dbReference>
<accession>A0A9X2I2P7</accession>
<feature type="compositionally biased region" description="Basic and acidic residues" evidence="1">
    <location>
        <begin position="173"/>
        <end position="182"/>
    </location>
</feature>